<organism evidence="1 2">
    <name type="scientific">Venatoribacter cucullus</name>
    <dbReference type="NCBI Taxonomy" id="2661630"/>
    <lineage>
        <taxon>Bacteria</taxon>
        <taxon>Pseudomonadati</taxon>
        <taxon>Pseudomonadota</taxon>
        <taxon>Gammaproteobacteria</taxon>
        <taxon>Oceanospirillales</taxon>
        <taxon>Oceanospirillaceae</taxon>
        <taxon>Venatoribacter</taxon>
    </lineage>
</organism>
<dbReference type="PANTHER" id="PTHR47894">
    <property type="entry name" value="HTH-TYPE TRANSCRIPTIONAL REGULATOR GADX"/>
    <property type="match status" value="1"/>
</dbReference>
<dbReference type="PROSITE" id="PS00041">
    <property type="entry name" value="HTH_ARAC_FAMILY_1"/>
    <property type="match status" value="1"/>
</dbReference>
<name>A0A9E8FNM4_9GAMM</name>
<dbReference type="Proteomes" id="UP000596074">
    <property type="component" value="Chromosome"/>
</dbReference>
<dbReference type="SUPFAM" id="SSF46689">
    <property type="entry name" value="Homeodomain-like"/>
    <property type="match status" value="1"/>
</dbReference>
<dbReference type="Pfam" id="PF12625">
    <property type="entry name" value="Arabinose_bd"/>
    <property type="match status" value="1"/>
</dbReference>
<dbReference type="Gene3D" id="1.10.10.60">
    <property type="entry name" value="Homeodomain-like"/>
    <property type="match status" value="1"/>
</dbReference>
<protein>
    <submittedName>
        <fullName evidence="1">Helix-turn-helix domain-containing protein</fullName>
    </submittedName>
</protein>
<dbReference type="GO" id="GO:0005829">
    <property type="term" value="C:cytosol"/>
    <property type="evidence" value="ECO:0007669"/>
    <property type="project" value="TreeGrafter"/>
</dbReference>
<evidence type="ECO:0000313" key="1">
    <source>
        <dbReference type="EMBL" id="QQD23753.1"/>
    </source>
</evidence>
<dbReference type="InterPro" id="IPR018060">
    <property type="entry name" value="HTH_AraC"/>
</dbReference>
<keyword evidence="2" id="KW-1185">Reference proteome</keyword>
<dbReference type="SMART" id="SM00342">
    <property type="entry name" value="HTH_ARAC"/>
    <property type="match status" value="1"/>
</dbReference>
<dbReference type="PANTHER" id="PTHR47894:SF1">
    <property type="entry name" value="HTH-TYPE TRANSCRIPTIONAL REGULATOR VQSM"/>
    <property type="match status" value="1"/>
</dbReference>
<dbReference type="GO" id="GO:0000976">
    <property type="term" value="F:transcription cis-regulatory region binding"/>
    <property type="evidence" value="ECO:0007669"/>
    <property type="project" value="TreeGrafter"/>
</dbReference>
<dbReference type="InterPro" id="IPR018062">
    <property type="entry name" value="HTH_AraC-typ_CS"/>
</dbReference>
<sequence>MSTNSASTLTTAAVQPLLRLLESKGLSIDELVPPGFNARHGQFCSQRMSIAQFDRLLEQASKLLGEPAIGLASGQQMELSNFYLLTFLLSGCHTGREALTLLRRYYSLISDTRSPDLFVGQQSIKLVYYVAEGTAFGCQARSELIASSIHAAGKAFGDNLYQIQGAGFRFPAPPYRERLEQFFGVPLQFSQPHNWVSFSSRMLDKPLMHTNPDLFGRLRRQAERAVSRFGSMQEFSSKVMHILYQWPDSIPITKEAVAELLSTSSRTLTRRLQEENCQFSSLLRDVRLEKAKQALEAGHSDVQQLAIELGFSDRRGFERAFKQWTGHTPAAYRRTCRNDAGEMAGAH</sequence>
<evidence type="ECO:0000313" key="2">
    <source>
        <dbReference type="Proteomes" id="UP000596074"/>
    </source>
</evidence>
<dbReference type="Pfam" id="PF12833">
    <property type="entry name" value="HTH_18"/>
    <property type="match status" value="1"/>
</dbReference>
<dbReference type="AlphaFoldDB" id="A0A9E8FNM4"/>
<gene>
    <name evidence="1" type="ORF">GJQ55_04315</name>
</gene>
<dbReference type="GO" id="GO:0003700">
    <property type="term" value="F:DNA-binding transcription factor activity"/>
    <property type="evidence" value="ECO:0007669"/>
    <property type="project" value="InterPro"/>
</dbReference>
<proteinExistence type="predicted"/>
<dbReference type="InterPro" id="IPR032687">
    <property type="entry name" value="AraC-type_N"/>
</dbReference>
<reference evidence="1 2" key="1">
    <citation type="submission" date="2019-11" db="EMBL/GenBank/DDBJ databases">
        <title>Venatorbacter sp. nov. a predator of Campylobacter and other Gram-negative bacteria.</title>
        <authorList>
            <person name="Saeedi A."/>
            <person name="Cummings N.J."/>
            <person name="Connerton I.F."/>
            <person name="Connerton P.L."/>
        </authorList>
    </citation>
    <scope>NUCLEOTIDE SEQUENCE [LARGE SCALE GENOMIC DNA]</scope>
    <source>
        <strain evidence="1">XL5</strain>
    </source>
</reference>
<dbReference type="KEGG" id="vcw:GJQ55_04315"/>
<dbReference type="RefSeq" id="WP_228346292.1">
    <property type="nucleotide sequence ID" value="NZ_CP045550.1"/>
</dbReference>
<dbReference type="InterPro" id="IPR009057">
    <property type="entry name" value="Homeodomain-like_sf"/>
</dbReference>
<dbReference type="PROSITE" id="PS01124">
    <property type="entry name" value="HTH_ARAC_FAMILY_2"/>
    <property type="match status" value="1"/>
</dbReference>
<accession>A0A9E8FNM4</accession>
<dbReference type="EMBL" id="CP046056">
    <property type="protein sequence ID" value="QQD23753.1"/>
    <property type="molecule type" value="Genomic_DNA"/>
</dbReference>